<organism evidence="1 2">
    <name type="scientific">Racocetra persica</name>
    <dbReference type="NCBI Taxonomy" id="160502"/>
    <lineage>
        <taxon>Eukaryota</taxon>
        <taxon>Fungi</taxon>
        <taxon>Fungi incertae sedis</taxon>
        <taxon>Mucoromycota</taxon>
        <taxon>Glomeromycotina</taxon>
        <taxon>Glomeromycetes</taxon>
        <taxon>Diversisporales</taxon>
        <taxon>Gigasporaceae</taxon>
        <taxon>Racocetra</taxon>
    </lineage>
</organism>
<dbReference type="Proteomes" id="UP000789920">
    <property type="component" value="Unassembled WGS sequence"/>
</dbReference>
<evidence type="ECO:0000313" key="1">
    <source>
        <dbReference type="EMBL" id="CAG8846024.1"/>
    </source>
</evidence>
<accession>A0ACA9SQ32</accession>
<comment type="caution">
    <text evidence="1">The sequence shown here is derived from an EMBL/GenBank/DDBJ whole genome shotgun (WGS) entry which is preliminary data.</text>
</comment>
<reference evidence="1" key="1">
    <citation type="submission" date="2021-06" db="EMBL/GenBank/DDBJ databases">
        <authorList>
            <person name="Kallberg Y."/>
            <person name="Tangrot J."/>
            <person name="Rosling A."/>
        </authorList>
    </citation>
    <scope>NUCLEOTIDE SEQUENCE</scope>
    <source>
        <strain evidence="1">MA461A</strain>
    </source>
</reference>
<proteinExistence type="predicted"/>
<sequence length="151" mass="17382">NYETIVNTKVFLEELKKTIPDNTRDNNDIPRGIDFFIEDLVGRVEKLIKQKEEAEKTNKPTDNSPDSSFSPQYQSNLVAEIKQLQDQVNDLENKVNKTTDPTEKNTYQDMLDNAKKNLGDKEKEKERWKKKTPVSPNKNDNKLNLAVGLGM</sequence>
<gene>
    <name evidence="1" type="ORF">RPERSI_LOCUS33934</name>
</gene>
<name>A0ACA9SQ32_9GLOM</name>
<feature type="non-terminal residue" evidence="1">
    <location>
        <position position="151"/>
    </location>
</feature>
<keyword evidence="2" id="KW-1185">Reference proteome</keyword>
<feature type="non-terminal residue" evidence="1">
    <location>
        <position position="1"/>
    </location>
</feature>
<evidence type="ECO:0000313" key="2">
    <source>
        <dbReference type="Proteomes" id="UP000789920"/>
    </source>
</evidence>
<protein>
    <submittedName>
        <fullName evidence="1">9853_t:CDS:1</fullName>
    </submittedName>
</protein>
<dbReference type="EMBL" id="CAJVQC010149340">
    <property type="protein sequence ID" value="CAG8846024.1"/>
    <property type="molecule type" value="Genomic_DNA"/>
</dbReference>